<name>A0A0D2JF17_9CHLO</name>
<dbReference type="InterPro" id="IPR045853">
    <property type="entry name" value="Pep_chain_release_fac_I_sf"/>
</dbReference>
<evidence type="ECO:0000313" key="3">
    <source>
        <dbReference type="Proteomes" id="UP000054498"/>
    </source>
</evidence>
<dbReference type="InterPro" id="IPR005139">
    <property type="entry name" value="PCRF"/>
</dbReference>
<dbReference type="GO" id="GO:0006415">
    <property type="term" value="P:translational termination"/>
    <property type="evidence" value="ECO:0007669"/>
    <property type="project" value="InterPro"/>
</dbReference>
<gene>
    <name evidence="2" type="ORF">MNEG_9866</name>
</gene>
<dbReference type="SUPFAM" id="SSF75620">
    <property type="entry name" value="Release factor"/>
    <property type="match status" value="1"/>
</dbReference>
<dbReference type="OrthoDB" id="2019491at2759"/>
<dbReference type="Proteomes" id="UP000054498">
    <property type="component" value="Unassembled WGS sequence"/>
</dbReference>
<sequence>MRPLIGRFEGRLEEAAFAVELIESEGDAEASGEAASLLREALAGLSALDAALERWELRRLLAGPHDHRGAVLTVQAGAGGVDAMDWAEMLERMYTRWAASQGYRVATAERTAGEEAGVKSVELMVEGRFAYGYLKGEKGTHRLVRSSPFNAKGLRQTSFAGVEVMPLLGDEEGPVLEIPDRWARRPTPHRCG</sequence>
<organism evidence="2 3">
    <name type="scientific">Monoraphidium neglectum</name>
    <dbReference type="NCBI Taxonomy" id="145388"/>
    <lineage>
        <taxon>Eukaryota</taxon>
        <taxon>Viridiplantae</taxon>
        <taxon>Chlorophyta</taxon>
        <taxon>core chlorophytes</taxon>
        <taxon>Chlorophyceae</taxon>
        <taxon>CS clade</taxon>
        <taxon>Sphaeropleales</taxon>
        <taxon>Selenastraceae</taxon>
        <taxon>Monoraphidium</taxon>
    </lineage>
</organism>
<dbReference type="SMART" id="SM00937">
    <property type="entry name" value="PCRF"/>
    <property type="match status" value="1"/>
</dbReference>
<keyword evidence="3" id="KW-1185">Reference proteome</keyword>
<dbReference type="RefSeq" id="XP_013897117.1">
    <property type="nucleotide sequence ID" value="XM_014041663.1"/>
</dbReference>
<dbReference type="GeneID" id="25742741"/>
<evidence type="ECO:0000259" key="1">
    <source>
        <dbReference type="SMART" id="SM00937"/>
    </source>
</evidence>
<dbReference type="AlphaFoldDB" id="A0A0D2JF17"/>
<dbReference type="PANTHER" id="PTHR43116">
    <property type="entry name" value="PEPTIDE CHAIN RELEASE FACTOR 2"/>
    <property type="match status" value="1"/>
</dbReference>
<accession>A0A0D2JF17</accession>
<proteinExistence type="predicted"/>
<protein>
    <submittedName>
        <fullName evidence="2">Peptide chain release factor 2</fullName>
    </submittedName>
</protein>
<dbReference type="STRING" id="145388.A0A0D2JF17"/>
<dbReference type="KEGG" id="mng:MNEG_9866"/>
<feature type="domain" description="Peptide chain release factor" evidence="1">
    <location>
        <begin position="20"/>
        <end position="137"/>
    </location>
</feature>
<evidence type="ECO:0000313" key="2">
    <source>
        <dbReference type="EMBL" id="KIY98097.1"/>
    </source>
</evidence>
<dbReference type="PANTHER" id="PTHR43116:SF3">
    <property type="entry name" value="CLASS I PEPTIDE CHAIN RELEASE FACTOR"/>
    <property type="match status" value="1"/>
</dbReference>
<dbReference type="Gene3D" id="3.30.70.1660">
    <property type="match status" value="1"/>
</dbReference>
<dbReference type="Pfam" id="PF03462">
    <property type="entry name" value="PCRF"/>
    <property type="match status" value="1"/>
</dbReference>
<dbReference type="EMBL" id="KK102313">
    <property type="protein sequence ID" value="KIY98097.1"/>
    <property type="molecule type" value="Genomic_DNA"/>
</dbReference>
<reference evidence="2 3" key="1">
    <citation type="journal article" date="2013" name="BMC Genomics">
        <title>Reconstruction of the lipid metabolism for the microalga Monoraphidium neglectum from its genome sequence reveals characteristics suitable for biofuel production.</title>
        <authorList>
            <person name="Bogen C."/>
            <person name="Al-Dilaimi A."/>
            <person name="Albersmeier A."/>
            <person name="Wichmann J."/>
            <person name="Grundmann M."/>
            <person name="Rupp O."/>
            <person name="Lauersen K.J."/>
            <person name="Blifernez-Klassen O."/>
            <person name="Kalinowski J."/>
            <person name="Goesmann A."/>
            <person name="Mussgnug J.H."/>
            <person name="Kruse O."/>
        </authorList>
    </citation>
    <scope>NUCLEOTIDE SEQUENCE [LARGE SCALE GENOMIC DNA]</scope>
    <source>
        <strain evidence="2 3">SAG 48.87</strain>
    </source>
</reference>